<comment type="catalytic activity">
    <reaction evidence="8 9">
        <text>hydroxymethylbilane = uroporphyrinogen III + H2O</text>
        <dbReference type="Rhea" id="RHEA:18965"/>
        <dbReference type="ChEBI" id="CHEBI:15377"/>
        <dbReference type="ChEBI" id="CHEBI:57308"/>
        <dbReference type="ChEBI" id="CHEBI:57845"/>
        <dbReference type="EC" id="4.2.1.75"/>
    </reaction>
</comment>
<dbReference type="GO" id="GO:0006780">
    <property type="term" value="P:uroporphyrinogen III biosynthetic process"/>
    <property type="evidence" value="ECO:0007669"/>
    <property type="project" value="UniProtKB-UniRule"/>
</dbReference>
<dbReference type="Pfam" id="PF02602">
    <property type="entry name" value="HEM4"/>
    <property type="match status" value="1"/>
</dbReference>
<evidence type="ECO:0000313" key="12">
    <source>
        <dbReference type="EMBL" id="QQV77985.1"/>
    </source>
</evidence>
<dbReference type="AlphaFoldDB" id="A0A974NW28"/>
<comment type="similarity">
    <text evidence="2 9">Belongs to the uroporphyrinogen-III synthase family.</text>
</comment>
<comment type="pathway">
    <text evidence="1 9">Porphyrin-containing compound metabolism; protoporphyrin-IX biosynthesis; coproporphyrinogen-III from 5-aminolevulinate: step 3/4.</text>
</comment>
<evidence type="ECO:0000256" key="4">
    <source>
        <dbReference type="ARBA" id="ARBA00023239"/>
    </source>
</evidence>
<evidence type="ECO:0000256" key="6">
    <source>
        <dbReference type="ARBA" id="ARBA00037589"/>
    </source>
</evidence>
<dbReference type="Proteomes" id="UP000595894">
    <property type="component" value="Chromosome"/>
</dbReference>
<dbReference type="InterPro" id="IPR039793">
    <property type="entry name" value="UROS/Hem4"/>
</dbReference>
<evidence type="ECO:0000256" key="2">
    <source>
        <dbReference type="ARBA" id="ARBA00008133"/>
    </source>
</evidence>
<gene>
    <name evidence="12" type="ORF">H5J25_04355</name>
</gene>
<dbReference type="KEGG" id="sari:H5J25_04355"/>
<dbReference type="GO" id="GO:0004852">
    <property type="term" value="F:uroporphyrinogen-III synthase activity"/>
    <property type="evidence" value="ECO:0007669"/>
    <property type="project" value="UniProtKB-UniRule"/>
</dbReference>
<sequence>MSVWITRSAPDNLRTARELHALGQRPLMVPVITTVARYQPPITSLPDAIVFTSVHAVRHFARRDQLASVPVFAASGSVANAASLAGYGTVTSTGNDDEMLSDLIGHVLPPAARILLLCGDSTSPIVADRLAARDCRVARQPVYKSVPVQDHALVPVTGAMDRISAIVLHSRSGAERIVPMLRGARWRGALWCISEQAARACSELQHVSVHTATHPTEGSLLDMIARISPAGQKRPSQPRRRNAAILTSALQSRRSSRGLAARNDNVPDVSPDDHPDPTAA</sequence>
<feature type="compositionally biased region" description="Basic and acidic residues" evidence="10">
    <location>
        <begin position="271"/>
        <end position="280"/>
    </location>
</feature>
<keyword evidence="4 9" id="KW-0456">Lyase</keyword>
<keyword evidence="5 9" id="KW-0627">Porphyrin biosynthesis</keyword>
<comment type="function">
    <text evidence="6 9">Catalyzes cyclization of the linear tetrapyrrole, hydroxymethylbilane, to the macrocyclic uroporphyrinogen III.</text>
</comment>
<dbReference type="PANTHER" id="PTHR38042">
    <property type="entry name" value="UROPORPHYRINOGEN-III SYNTHASE, CHLOROPLASTIC"/>
    <property type="match status" value="1"/>
</dbReference>
<keyword evidence="13" id="KW-1185">Reference proteome</keyword>
<reference evidence="13" key="1">
    <citation type="submission" date="2020-09" db="EMBL/GenBank/DDBJ databases">
        <title>Sphingomonas sp., a new species isolated from pork steak.</title>
        <authorList>
            <person name="Heidler von Heilborn D."/>
        </authorList>
    </citation>
    <scope>NUCLEOTIDE SEQUENCE [LARGE SCALE GENOMIC DNA]</scope>
</reference>
<evidence type="ECO:0000256" key="7">
    <source>
        <dbReference type="ARBA" id="ARBA00040167"/>
    </source>
</evidence>
<evidence type="ECO:0000259" key="11">
    <source>
        <dbReference type="Pfam" id="PF02602"/>
    </source>
</evidence>
<dbReference type="SUPFAM" id="SSF69618">
    <property type="entry name" value="HemD-like"/>
    <property type="match status" value="1"/>
</dbReference>
<proteinExistence type="inferred from homology"/>
<evidence type="ECO:0000256" key="1">
    <source>
        <dbReference type="ARBA" id="ARBA00004772"/>
    </source>
</evidence>
<dbReference type="CDD" id="cd06578">
    <property type="entry name" value="HemD"/>
    <property type="match status" value="1"/>
</dbReference>
<dbReference type="InterPro" id="IPR036108">
    <property type="entry name" value="4pyrrol_syn_uPrphyn_synt_sf"/>
</dbReference>
<organism evidence="12 13">
    <name type="scientific">Sphingomonas aliaeris</name>
    <dbReference type="NCBI Taxonomy" id="2759526"/>
    <lineage>
        <taxon>Bacteria</taxon>
        <taxon>Pseudomonadati</taxon>
        <taxon>Pseudomonadota</taxon>
        <taxon>Alphaproteobacteria</taxon>
        <taxon>Sphingomonadales</taxon>
        <taxon>Sphingomonadaceae</taxon>
        <taxon>Sphingomonas</taxon>
    </lineage>
</organism>
<dbReference type="RefSeq" id="WP_202094909.1">
    <property type="nucleotide sequence ID" value="NZ_CP061035.1"/>
</dbReference>
<dbReference type="Gene3D" id="3.40.50.10090">
    <property type="match status" value="2"/>
</dbReference>
<dbReference type="EMBL" id="CP061035">
    <property type="protein sequence ID" value="QQV77985.1"/>
    <property type="molecule type" value="Genomic_DNA"/>
</dbReference>
<dbReference type="EC" id="4.2.1.75" evidence="3 9"/>
<evidence type="ECO:0000256" key="8">
    <source>
        <dbReference type="ARBA" id="ARBA00048617"/>
    </source>
</evidence>
<protein>
    <recommendedName>
        <fullName evidence="7 9">Uroporphyrinogen-III synthase</fullName>
        <ecNumber evidence="3 9">4.2.1.75</ecNumber>
    </recommendedName>
</protein>
<accession>A0A974NW28</accession>
<name>A0A974NW28_9SPHN</name>
<feature type="domain" description="Tetrapyrrole biosynthesis uroporphyrinogen III synthase" evidence="11">
    <location>
        <begin position="15"/>
        <end position="221"/>
    </location>
</feature>
<dbReference type="PANTHER" id="PTHR38042:SF1">
    <property type="entry name" value="UROPORPHYRINOGEN-III SYNTHASE, CHLOROPLASTIC"/>
    <property type="match status" value="1"/>
</dbReference>
<evidence type="ECO:0000256" key="10">
    <source>
        <dbReference type="SAM" id="MobiDB-lite"/>
    </source>
</evidence>
<dbReference type="GO" id="GO:0006782">
    <property type="term" value="P:protoporphyrinogen IX biosynthetic process"/>
    <property type="evidence" value="ECO:0007669"/>
    <property type="project" value="UniProtKB-UniRule"/>
</dbReference>
<evidence type="ECO:0000256" key="5">
    <source>
        <dbReference type="ARBA" id="ARBA00023244"/>
    </source>
</evidence>
<evidence type="ECO:0000256" key="9">
    <source>
        <dbReference type="RuleBase" id="RU366031"/>
    </source>
</evidence>
<dbReference type="InterPro" id="IPR003754">
    <property type="entry name" value="4pyrrol_synth_uPrphyn_synth"/>
</dbReference>
<evidence type="ECO:0000256" key="3">
    <source>
        <dbReference type="ARBA" id="ARBA00013109"/>
    </source>
</evidence>
<evidence type="ECO:0000313" key="13">
    <source>
        <dbReference type="Proteomes" id="UP000595894"/>
    </source>
</evidence>
<feature type="region of interest" description="Disordered" evidence="10">
    <location>
        <begin position="249"/>
        <end position="280"/>
    </location>
</feature>